<name>A0ABT5JSW7_9SPHN</name>
<gene>
    <name evidence="2" type="ORF">OIK40_13395</name>
</gene>
<evidence type="ECO:0000259" key="1">
    <source>
        <dbReference type="Pfam" id="PF06114"/>
    </source>
</evidence>
<evidence type="ECO:0000313" key="3">
    <source>
        <dbReference type="Proteomes" id="UP001216558"/>
    </source>
</evidence>
<feature type="domain" description="IrrE N-terminal-like" evidence="1">
    <location>
        <begin position="65"/>
        <end position="172"/>
    </location>
</feature>
<dbReference type="RefSeq" id="WP_273678841.1">
    <property type="nucleotide sequence ID" value="NZ_JAQQXQ010000011.1"/>
</dbReference>
<dbReference type="Gene3D" id="1.10.10.2910">
    <property type="match status" value="1"/>
</dbReference>
<reference evidence="2 3" key="1">
    <citation type="submission" date="2022-10" db="EMBL/GenBank/DDBJ databases">
        <title>Erythrobacter sp. sf7 Genome sequencing.</title>
        <authorList>
            <person name="Park S."/>
        </authorList>
    </citation>
    <scope>NUCLEOTIDE SEQUENCE [LARGE SCALE GENOMIC DNA]</scope>
    <source>
        <strain evidence="3">sf7</strain>
    </source>
</reference>
<dbReference type="InterPro" id="IPR052345">
    <property type="entry name" value="Rad_response_metalloprotease"/>
</dbReference>
<dbReference type="EMBL" id="JAQQXQ010000011">
    <property type="protein sequence ID" value="MDC8755639.1"/>
    <property type="molecule type" value="Genomic_DNA"/>
</dbReference>
<accession>A0ABT5JSW7</accession>
<evidence type="ECO:0000313" key="2">
    <source>
        <dbReference type="EMBL" id="MDC8755639.1"/>
    </source>
</evidence>
<comment type="caution">
    <text evidence="2">The sequence shown here is derived from an EMBL/GenBank/DDBJ whole genome shotgun (WGS) entry which is preliminary data.</text>
</comment>
<dbReference type="Proteomes" id="UP001216558">
    <property type="component" value="Unassembled WGS sequence"/>
</dbReference>
<proteinExistence type="predicted"/>
<dbReference type="PANTHER" id="PTHR43236">
    <property type="entry name" value="ANTITOXIN HIGA1"/>
    <property type="match status" value="1"/>
</dbReference>
<organism evidence="2 3">
    <name type="scientific">Erythrobacter fulvus</name>
    <dbReference type="NCBI Taxonomy" id="2987523"/>
    <lineage>
        <taxon>Bacteria</taxon>
        <taxon>Pseudomonadati</taxon>
        <taxon>Pseudomonadota</taxon>
        <taxon>Alphaproteobacteria</taxon>
        <taxon>Sphingomonadales</taxon>
        <taxon>Erythrobacteraceae</taxon>
        <taxon>Erythrobacter/Porphyrobacter group</taxon>
        <taxon>Erythrobacter</taxon>
    </lineage>
</organism>
<keyword evidence="3" id="KW-1185">Reference proteome</keyword>
<dbReference type="PANTHER" id="PTHR43236:SF1">
    <property type="entry name" value="BLL7220 PROTEIN"/>
    <property type="match status" value="1"/>
</dbReference>
<dbReference type="InterPro" id="IPR010359">
    <property type="entry name" value="IrrE_HExxH"/>
</dbReference>
<sequence length="274" mass="30474">MKISRLDLDGATSSRRLAERIHEIEALPLAVPIEDLCRALDILSIKEIETTAFEAALVTDEARSAGHILVNRHSPRLRRRFSIAHELGHFLIEAHQPGAGHPMQCALGDLHAVDTRAKDRSRRIEGEANAFAAHLLMPHKRIREFISRSGVSLETLVTMARAFEVSKEAMARAFVEAYSEPVGVIVSRHGRVERFYRHEDFPFLTISIGQRLPDDSIAPEILPVGTCSEAEETDPDTWLSESAAARTLALTEQALGQRDGYALTLLQAELDEEE</sequence>
<dbReference type="Pfam" id="PF06114">
    <property type="entry name" value="Peptidase_M78"/>
    <property type="match status" value="1"/>
</dbReference>
<protein>
    <submittedName>
        <fullName evidence="2">ImmA/IrrE family metallo-endopeptidase</fullName>
    </submittedName>
</protein>